<dbReference type="EMBL" id="QQBB01000015">
    <property type="protein sequence ID" value="RDI52422.1"/>
    <property type="molecule type" value="Genomic_DNA"/>
</dbReference>
<gene>
    <name evidence="2" type="ORF">DES45_11547</name>
</gene>
<reference evidence="2 3" key="1">
    <citation type="submission" date="2018-07" db="EMBL/GenBank/DDBJ databases">
        <title>Genomic Encyclopedia of Type Strains, Phase IV (KMG-IV): sequencing the most valuable type-strain genomes for metagenomic binning, comparative biology and taxonomic classification.</title>
        <authorList>
            <person name="Goeker M."/>
        </authorList>
    </citation>
    <scope>NUCLEOTIDE SEQUENCE [LARGE SCALE GENOMIC DNA]</scope>
    <source>
        <strain evidence="2 3">DSM 14364</strain>
    </source>
</reference>
<proteinExistence type="predicted"/>
<feature type="region of interest" description="Disordered" evidence="1">
    <location>
        <begin position="1"/>
        <end position="22"/>
    </location>
</feature>
<comment type="caution">
    <text evidence="2">The sequence shown here is derived from an EMBL/GenBank/DDBJ whole genome shotgun (WGS) entry which is preliminary data.</text>
</comment>
<dbReference type="Proteomes" id="UP000254925">
    <property type="component" value="Unassembled WGS sequence"/>
</dbReference>
<organism evidence="2 3">
    <name type="scientific">Microvirga subterranea</name>
    <dbReference type="NCBI Taxonomy" id="186651"/>
    <lineage>
        <taxon>Bacteria</taxon>
        <taxon>Pseudomonadati</taxon>
        <taxon>Pseudomonadota</taxon>
        <taxon>Alphaproteobacteria</taxon>
        <taxon>Hyphomicrobiales</taxon>
        <taxon>Methylobacteriaceae</taxon>
        <taxon>Microvirga</taxon>
    </lineage>
</organism>
<name>A0A370H7R2_9HYPH</name>
<accession>A0A370H7R2</accession>
<dbReference type="RefSeq" id="WP_114772940.1">
    <property type="nucleotide sequence ID" value="NZ_QQBB01000015.1"/>
</dbReference>
<dbReference type="AlphaFoldDB" id="A0A370H7R2"/>
<dbReference type="OrthoDB" id="9959979at2"/>
<sequence>MQGRRADTGIPDAGSEPDTVQEDSIEERLGRITAMLTAHCLLTETLIHALCFEQAEISRTRIIGILDLVYEELQGGLGDDSEIVKAFGDQRDSLRSLLIASVICSASGISPESTGG</sequence>
<evidence type="ECO:0000313" key="2">
    <source>
        <dbReference type="EMBL" id="RDI52422.1"/>
    </source>
</evidence>
<protein>
    <submittedName>
        <fullName evidence="2">Uncharacterized protein</fullName>
    </submittedName>
</protein>
<keyword evidence="3" id="KW-1185">Reference proteome</keyword>
<evidence type="ECO:0000256" key="1">
    <source>
        <dbReference type="SAM" id="MobiDB-lite"/>
    </source>
</evidence>
<evidence type="ECO:0000313" key="3">
    <source>
        <dbReference type="Proteomes" id="UP000254925"/>
    </source>
</evidence>